<dbReference type="Pfam" id="PF00172">
    <property type="entry name" value="Zn_clus"/>
    <property type="match status" value="1"/>
</dbReference>
<keyword evidence="1" id="KW-0479">Metal-binding</keyword>
<dbReference type="OrthoDB" id="5296287at2759"/>
<keyword evidence="4" id="KW-0804">Transcription</keyword>
<reference evidence="8 9" key="1">
    <citation type="submission" date="2019-04" db="EMBL/GenBank/DDBJ databases">
        <title>Friends and foes A comparative genomics study of 23 Aspergillus species from section Flavi.</title>
        <authorList>
            <consortium name="DOE Joint Genome Institute"/>
            <person name="Kjaerbolling I."/>
            <person name="Vesth T."/>
            <person name="Frisvad J.C."/>
            <person name="Nybo J.L."/>
            <person name="Theobald S."/>
            <person name="Kildgaard S."/>
            <person name="Isbrandt T."/>
            <person name="Kuo A."/>
            <person name="Sato A."/>
            <person name="Lyhne E.K."/>
            <person name="Kogle M.E."/>
            <person name="Wiebenga A."/>
            <person name="Kun R.S."/>
            <person name="Lubbers R.J."/>
            <person name="Makela M.R."/>
            <person name="Barry K."/>
            <person name="Chovatia M."/>
            <person name="Clum A."/>
            <person name="Daum C."/>
            <person name="Haridas S."/>
            <person name="He G."/>
            <person name="LaButti K."/>
            <person name="Lipzen A."/>
            <person name="Mondo S."/>
            <person name="Riley R."/>
            <person name="Salamov A."/>
            <person name="Simmons B.A."/>
            <person name="Magnuson J.K."/>
            <person name="Henrissat B."/>
            <person name="Mortensen U.H."/>
            <person name="Larsen T.O."/>
            <person name="Devries R.P."/>
            <person name="Grigoriev I.V."/>
            <person name="Machida M."/>
            <person name="Baker S.E."/>
            <person name="Andersen M.R."/>
        </authorList>
    </citation>
    <scope>NUCLEOTIDE SEQUENCE [LARGE SCALE GENOMIC DNA]</scope>
    <source>
        <strain evidence="8 9">IBT 18842</strain>
    </source>
</reference>
<dbReference type="Proteomes" id="UP000325780">
    <property type="component" value="Unassembled WGS sequence"/>
</dbReference>
<sequence>MSANTGTPSTATQRTRINRACEACRGRKVKCNGTQPCVNCWQHSISCTYRIQTRKISHSSSDTTPRDSRSKRSYSPELGFSNTKTGSFQFYGPSSHFCFVQRVYQRIHQKTHETLLDSQKNSVPGGVQKWGLERFMFAPRFGSSQACLSKPEAFLRKEIGDGFLDTYFRFIHPLAPVLSRSEIITAWEAYWEPPLRPDHDPNTRGILFMLLALGARVSRPALGQSAEALEKWAEYFSSQTSDYSILFQEPSFKGVQFLLLKAMDALQAMRPNDAYLLLGHAARSALAVGLNTSQVANGNSFSMHRLRVTFWTIYFNERMSSLFTGRSSCLVDEHIDVSYPGDLPSLEGSESVFDARTGRPTRECAWLRAMADIGRISAKMANSVFSIKCIQSLDSLLNIQVALRDCDIALDAVAQKLPLYLHFFDASSTVGEEWQEIQRTHLGLTYNLVRMSMHRPALIFTALHSSKTAADSQATGFMALESSIETCTTAAKDIITLCGEVILSRLPAIRNDASVAAFLISACITLLYDVLGPDVPTDYAIDIFGFVDQGIHCLDQMEHVGPTTGKTLSIDVMQCAKKALNCSSDNSADRFSALADGFPWLK</sequence>
<dbReference type="PROSITE" id="PS00463">
    <property type="entry name" value="ZN2_CY6_FUNGAL_1"/>
    <property type="match status" value="1"/>
</dbReference>
<dbReference type="SUPFAM" id="SSF57701">
    <property type="entry name" value="Zn2/Cys6 DNA-binding domain"/>
    <property type="match status" value="1"/>
</dbReference>
<evidence type="ECO:0000313" key="9">
    <source>
        <dbReference type="Proteomes" id="UP000325780"/>
    </source>
</evidence>
<dbReference type="PROSITE" id="PS50048">
    <property type="entry name" value="ZN2_CY6_FUNGAL_2"/>
    <property type="match status" value="1"/>
</dbReference>
<dbReference type="CDD" id="cd00067">
    <property type="entry name" value="GAL4"/>
    <property type="match status" value="1"/>
</dbReference>
<dbReference type="SMART" id="SM00066">
    <property type="entry name" value="GAL4"/>
    <property type="match status" value="1"/>
</dbReference>
<evidence type="ECO:0000313" key="8">
    <source>
        <dbReference type="EMBL" id="KAE8152755.1"/>
    </source>
</evidence>
<dbReference type="PANTHER" id="PTHR47424">
    <property type="entry name" value="REGULATORY PROTEIN GAL4"/>
    <property type="match status" value="1"/>
</dbReference>
<dbReference type="AlphaFoldDB" id="A0A5N6U2C7"/>
<dbReference type="Pfam" id="PF04082">
    <property type="entry name" value="Fungal_trans"/>
    <property type="match status" value="1"/>
</dbReference>
<feature type="domain" description="Zn(2)-C6 fungal-type" evidence="7">
    <location>
        <begin position="20"/>
        <end position="49"/>
    </location>
</feature>
<evidence type="ECO:0000256" key="1">
    <source>
        <dbReference type="ARBA" id="ARBA00022723"/>
    </source>
</evidence>
<dbReference type="GO" id="GO:0008270">
    <property type="term" value="F:zinc ion binding"/>
    <property type="evidence" value="ECO:0007669"/>
    <property type="project" value="InterPro"/>
</dbReference>
<dbReference type="GO" id="GO:0006351">
    <property type="term" value="P:DNA-templated transcription"/>
    <property type="evidence" value="ECO:0007669"/>
    <property type="project" value="InterPro"/>
</dbReference>
<feature type="region of interest" description="Disordered" evidence="6">
    <location>
        <begin position="58"/>
        <end position="78"/>
    </location>
</feature>
<evidence type="ECO:0000259" key="7">
    <source>
        <dbReference type="PROSITE" id="PS50048"/>
    </source>
</evidence>
<dbReference type="InterPro" id="IPR036864">
    <property type="entry name" value="Zn2-C6_fun-type_DNA-bd_sf"/>
</dbReference>
<evidence type="ECO:0000256" key="3">
    <source>
        <dbReference type="ARBA" id="ARBA00023125"/>
    </source>
</evidence>
<dbReference type="InterPro" id="IPR001138">
    <property type="entry name" value="Zn2Cys6_DnaBD"/>
</dbReference>
<dbReference type="GO" id="GO:0009893">
    <property type="term" value="P:positive regulation of metabolic process"/>
    <property type="evidence" value="ECO:0007669"/>
    <property type="project" value="UniProtKB-ARBA"/>
</dbReference>
<evidence type="ECO:0000256" key="5">
    <source>
        <dbReference type="ARBA" id="ARBA00023242"/>
    </source>
</evidence>
<name>A0A5N6U2C7_ASPAV</name>
<dbReference type="PANTHER" id="PTHR47424:SF3">
    <property type="entry name" value="REGULATORY PROTEIN GAL4"/>
    <property type="match status" value="1"/>
</dbReference>
<dbReference type="Gene3D" id="4.10.240.10">
    <property type="entry name" value="Zn(2)-C6 fungal-type DNA-binding domain"/>
    <property type="match status" value="1"/>
</dbReference>
<gene>
    <name evidence="8" type="ORF">BDV25DRAFT_170010</name>
</gene>
<dbReference type="GO" id="GO:0000981">
    <property type="term" value="F:DNA-binding transcription factor activity, RNA polymerase II-specific"/>
    <property type="evidence" value="ECO:0007669"/>
    <property type="project" value="InterPro"/>
</dbReference>
<keyword evidence="2" id="KW-0805">Transcription regulation</keyword>
<evidence type="ECO:0000256" key="6">
    <source>
        <dbReference type="SAM" id="MobiDB-lite"/>
    </source>
</evidence>
<evidence type="ECO:0000256" key="2">
    <source>
        <dbReference type="ARBA" id="ARBA00023015"/>
    </source>
</evidence>
<dbReference type="SMART" id="SM00906">
    <property type="entry name" value="Fungal_trans"/>
    <property type="match status" value="1"/>
</dbReference>
<proteinExistence type="predicted"/>
<accession>A0A5N6U2C7</accession>
<dbReference type="GO" id="GO:0003677">
    <property type="term" value="F:DNA binding"/>
    <property type="evidence" value="ECO:0007669"/>
    <property type="project" value="UniProtKB-KW"/>
</dbReference>
<evidence type="ECO:0000256" key="4">
    <source>
        <dbReference type="ARBA" id="ARBA00023163"/>
    </source>
</evidence>
<dbReference type="InterPro" id="IPR007219">
    <property type="entry name" value="XnlR_reg_dom"/>
</dbReference>
<keyword evidence="3" id="KW-0238">DNA-binding</keyword>
<dbReference type="EMBL" id="ML742048">
    <property type="protein sequence ID" value="KAE8152755.1"/>
    <property type="molecule type" value="Genomic_DNA"/>
</dbReference>
<keyword evidence="5" id="KW-0539">Nucleus</keyword>
<organism evidence="8 9">
    <name type="scientific">Aspergillus avenaceus</name>
    <dbReference type="NCBI Taxonomy" id="36643"/>
    <lineage>
        <taxon>Eukaryota</taxon>
        <taxon>Fungi</taxon>
        <taxon>Dikarya</taxon>
        <taxon>Ascomycota</taxon>
        <taxon>Pezizomycotina</taxon>
        <taxon>Eurotiomycetes</taxon>
        <taxon>Eurotiomycetidae</taxon>
        <taxon>Eurotiales</taxon>
        <taxon>Aspergillaceae</taxon>
        <taxon>Aspergillus</taxon>
        <taxon>Aspergillus subgen. Circumdati</taxon>
    </lineage>
</organism>
<dbReference type="InterPro" id="IPR051127">
    <property type="entry name" value="Fungal_SecMet_Regulators"/>
</dbReference>
<keyword evidence="9" id="KW-1185">Reference proteome</keyword>
<protein>
    <submittedName>
        <fullName evidence="8">Fungal-specific transcription factor domain-containing protein</fullName>
    </submittedName>
</protein>
<dbReference type="CDD" id="cd12148">
    <property type="entry name" value="fungal_TF_MHR"/>
    <property type="match status" value="1"/>
</dbReference>